<dbReference type="AlphaFoldDB" id="A0A563DHQ8"/>
<evidence type="ECO:0008006" key="4">
    <source>
        <dbReference type="Google" id="ProtNLM"/>
    </source>
</evidence>
<dbReference type="RefSeq" id="WP_146291512.1">
    <property type="nucleotide sequence ID" value="NZ_SELH01000013.1"/>
</dbReference>
<protein>
    <recommendedName>
        <fullName evidence="4">Tetratricopeptide repeat protein</fullName>
    </recommendedName>
</protein>
<evidence type="ECO:0000313" key="2">
    <source>
        <dbReference type="EMBL" id="TWP29735.1"/>
    </source>
</evidence>
<proteinExistence type="predicted"/>
<organism evidence="2 3">
    <name type="scientific">Apibacter muscae</name>
    <dbReference type="NCBI Taxonomy" id="2509004"/>
    <lineage>
        <taxon>Bacteria</taxon>
        <taxon>Pseudomonadati</taxon>
        <taxon>Bacteroidota</taxon>
        <taxon>Flavobacteriia</taxon>
        <taxon>Flavobacteriales</taxon>
        <taxon>Weeksellaceae</taxon>
        <taxon>Apibacter</taxon>
    </lineage>
</organism>
<evidence type="ECO:0000256" key="1">
    <source>
        <dbReference type="SAM" id="Coils"/>
    </source>
</evidence>
<dbReference type="SMART" id="SM00028">
    <property type="entry name" value="TPR"/>
    <property type="match status" value="3"/>
</dbReference>
<sequence>MKKIFCLLFMASVVTSCSTKKTGVTSRTYHRITSWYNTIFNGNVTLEENLKSKREAYRDNFSEIIKVDPIDPFEESSLEEEMTMYSIPKQNNTLSNFNSILGVGNNNTTESPKTQGLNRVIEKGKNAIENHSMLIKGKEYNSMLGEAYLLLARAYYYKQEPFEALNYLNIMNGSLVKNRQEKEAKIYLALTQEQAGNTFEADEVYTQLLKEKLKKQDRKLLYNSYAQYLLNQERYPEAITSLETAKKFNKGKYPKGRYSFIQGQLSEKLNKEEDAINYYQMAYKKKPSPELEIKSQIALSGLLKGDSTDYQQRIKFLKKLTRQGLYQSRKNELYYAMAVAAHKQKRDEEAKEFYIQSLKEKESDPQIRGLVYRSLGDLYFSKPDYVYAGAYYDSAVAKIMDPEMKRKLMVKNKTLKEVIQKYYLIKKNDSILSVANMNPDEQRNYFQKHIDRLKEEEEKNRIALEKELESENTTVFETEFMGAGTTQVVTATPTTGNKWYFYNNSLKQNGISDFKKNWGDRSLMDNWRMYRKSSVNLDEVKEQLLGKKDAKNSRRFEIDYYLEKLPKNKEDLEALKQQRDTAELSLGLMYYDRFNDVSSAVFALDHLVSTPPKEDEVKVKALYNLYRINKEKNPQLASRYSDRVIAEFPNTKYAESILNPSIDIFKLNSTEATAFYEEVYKKYEEGKYKEVKALANEALQKFPSDVMIGKFSLLAAFSDAKLGNKQAFLESLERISIAFEGKEEGKKAKELLNYFTKKELEEKAKQSQKPKTEKIPPSVP</sequence>
<dbReference type="PROSITE" id="PS51257">
    <property type="entry name" value="PROKAR_LIPOPROTEIN"/>
    <property type="match status" value="1"/>
</dbReference>
<keyword evidence="1" id="KW-0175">Coiled coil</keyword>
<evidence type="ECO:0000313" key="3">
    <source>
        <dbReference type="Proteomes" id="UP000319499"/>
    </source>
</evidence>
<dbReference type="EMBL" id="SELH01000013">
    <property type="protein sequence ID" value="TWP29735.1"/>
    <property type="molecule type" value="Genomic_DNA"/>
</dbReference>
<keyword evidence="3" id="KW-1185">Reference proteome</keyword>
<comment type="caution">
    <text evidence="2">The sequence shown here is derived from an EMBL/GenBank/DDBJ whole genome shotgun (WGS) entry which is preliminary data.</text>
</comment>
<dbReference type="InterPro" id="IPR011990">
    <property type="entry name" value="TPR-like_helical_dom_sf"/>
</dbReference>
<reference evidence="2 3" key="1">
    <citation type="submission" date="2019-02" db="EMBL/GenBank/DDBJ databases">
        <title>Apibacter muscae sp. nov.: a novel member of the house fly microbiota.</title>
        <authorList>
            <person name="Park R."/>
        </authorList>
    </citation>
    <scope>NUCLEOTIDE SEQUENCE [LARGE SCALE GENOMIC DNA]</scope>
    <source>
        <strain evidence="2 3">AL1</strain>
    </source>
</reference>
<gene>
    <name evidence="2" type="ORF">ETU09_01795</name>
</gene>
<name>A0A563DHQ8_9FLAO</name>
<dbReference type="OrthoDB" id="1522549at2"/>
<dbReference type="InterPro" id="IPR019734">
    <property type="entry name" value="TPR_rpt"/>
</dbReference>
<feature type="coiled-coil region" evidence="1">
    <location>
        <begin position="446"/>
        <end position="474"/>
    </location>
</feature>
<dbReference type="Proteomes" id="UP000319499">
    <property type="component" value="Unassembled WGS sequence"/>
</dbReference>
<accession>A0A563DHQ8</accession>
<dbReference type="Gene3D" id="1.25.40.10">
    <property type="entry name" value="Tetratricopeptide repeat domain"/>
    <property type="match status" value="3"/>
</dbReference>
<dbReference type="SUPFAM" id="SSF48452">
    <property type="entry name" value="TPR-like"/>
    <property type="match status" value="1"/>
</dbReference>